<organism evidence="1 2">
    <name type="scientific">Coniosporium uncinatum</name>
    <dbReference type="NCBI Taxonomy" id="93489"/>
    <lineage>
        <taxon>Eukaryota</taxon>
        <taxon>Fungi</taxon>
        <taxon>Dikarya</taxon>
        <taxon>Ascomycota</taxon>
        <taxon>Pezizomycotina</taxon>
        <taxon>Dothideomycetes</taxon>
        <taxon>Dothideomycetes incertae sedis</taxon>
        <taxon>Coniosporium</taxon>
    </lineage>
</organism>
<comment type="caution">
    <text evidence="1">The sequence shown here is derived from an EMBL/GenBank/DDBJ whole genome shotgun (WGS) entry which is preliminary data.</text>
</comment>
<proteinExistence type="predicted"/>
<reference evidence="1" key="1">
    <citation type="submission" date="2024-09" db="EMBL/GenBank/DDBJ databases">
        <title>Black Yeasts Isolated from many extreme environments.</title>
        <authorList>
            <person name="Coleine C."/>
            <person name="Stajich J.E."/>
            <person name="Selbmann L."/>
        </authorList>
    </citation>
    <scope>NUCLEOTIDE SEQUENCE</scope>
    <source>
        <strain evidence="1">CCFEE 5737</strain>
    </source>
</reference>
<dbReference type="EMBL" id="JAWDJW010007482">
    <property type="protein sequence ID" value="KAK3062073.1"/>
    <property type="molecule type" value="Genomic_DNA"/>
</dbReference>
<protein>
    <submittedName>
        <fullName evidence="1">Uncharacterized protein</fullName>
    </submittedName>
</protein>
<sequence>MPTVFDLSSRPSPVTSAPRPRNSAVTKSKKTEQMTLKDARKLFNTIRVNTSRTSKNDPYAINPVREYLIPPDIIKPDLETETDRAGGSSISNTKMAEGPQKQDSNAGKVASRRIMAKSPVPMMNPTPKDAAIKSPLSAPKPNGRNALPQTKEPSFRKPIADISELSTTTSDVKVFTSTPTLKNDDSRSQKPEAHNDRSGDKSVTAFPIPGLGGIAASKEHYAGTRSATDSEKDGSETVKNLHGGEDSGKEMT</sequence>
<name>A0ACC3D5A5_9PEZI</name>
<keyword evidence="2" id="KW-1185">Reference proteome</keyword>
<accession>A0ACC3D5A5</accession>
<dbReference type="Proteomes" id="UP001186974">
    <property type="component" value="Unassembled WGS sequence"/>
</dbReference>
<evidence type="ECO:0000313" key="1">
    <source>
        <dbReference type="EMBL" id="KAK3062073.1"/>
    </source>
</evidence>
<evidence type="ECO:0000313" key="2">
    <source>
        <dbReference type="Proteomes" id="UP001186974"/>
    </source>
</evidence>
<gene>
    <name evidence="1" type="ORF">LTS18_004867</name>
</gene>